<protein>
    <submittedName>
        <fullName evidence="3">Uncharacterized protein</fullName>
    </submittedName>
</protein>
<keyword evidence="1" id="KW-0175">Coiled coil</keyword>
<evidence type="ECO:0000256" key="1">
    <source>
        <dbReference type="SAM" id="Coils"/>
    </source>
</evidence>
<organism evidence="3 4">
    <name type="scientific">Zymoseptoria tritici ST99CH_1E4</name>
    <dbReference type="NCBI Taxonomy" id="1276532"/>
    <lineage>
        <taxon>Eukaryota</taxon>
        <taxon>Fungi</taxon>
        <taxon>Dikarya</taxon>
        <taxon>Ascomycota</taxon>
        <taxon>Pezizomycotina</taxon>
        <taxon>Dothideomycetes</taxon>
        <taxon>Dothideomycetidae</taxon>
        <taxon>Mycosphaerellales</taxon>
        <taxon>Mycosphaerellaceae</taxon>
        <taxon>Zymoseptoria</taxon>
    </lineage>
</organism>
<name>A0A2H1FWE7_ZYMTR</name>
<gene>
    <name evidence="3" type="ORF">ZT1E4_G2245</name>
</gene>
<evidence type="ECO:0000313" key="3">
    <source>
        <dbReference type="EMBL" id="SMR45627.1"/>
    </source>
</evidence>
<dbReference type="AlphaFoldDB" id="A0A2H1FWE7"/>
<dbReference type="EMBL" id="LT854254">
    <property type="protein sequence ID" value="SMR45627.1"/>
    <property type="molecule type" value="Genomic_DNA"/>
</dbReference>
<feature type="coiled-coil region" evidence="1">
    <location>
        <begin position="141"/>
        <end position="168"/>
    </location>
</feature>
<keyword evidence="2" id="KW-1133">Transmembrane helix</keyword>
<evidence type="ECO:0000256" key="2">
    <source>
        <dbReference type="SAM" id="Phobius"/>
    </source>
</evidence>
<evidence type="ECO:0000313" key="4">
    <source>
        <dbReference type="Proteomes" id="UP000245764"/>
    </source>
</evidence>
<keyword evidence="2" id="KW-0472">Membrane</keyword>
<sequence length="181" mass="19710">MAAARILSLHTTASATHSSSNSTKCPSRPDLSGLDVSGMSGLICATSIQPAVLQISSCCTPDRPVRILDNCTQYCEVDSTPSSNQFEICLRNLNGGKILPSVCTVYQDLVPVPPYSLSTVSLAIVGGLGYLMILTYVLLWRKRESVAKQALKEENQQLREERNSIIAFQQPDYGTVEDRGR</sequence>
<keyword evidence="2" id="KW-0812">Transmembrane</keyword>
<feature type="transmembrane region" description="Helical" evidence="2">
    <location>
        <begin position="115"/>
        <end position="139"/>
    </location>
</feature>
<dbReference type="Proteomes" id="UP000245764">
    <property type="component" value="Chromosome 2"/>
</dbReference>
<accession>A0A2H1FWE7</accession>
<proteinExistence type="predicted"/>
<reference evidence="4" key="1">
    <citation type="submission" date="2017-05" db="EMBL/GenBank/DDBJ databases">
        <authorList>
            <person name="Song R."/>
            <person name="Chenine A.L."/>
            <person name="Ruprecht R.M."/>
        </authorList>
    </citation>
    <scope>NUCLEOTIDE SEQUENCE [LARGE SCALE GENOMIC DNA]</scope>
</reference>